<evidence type="ECO:0000256" key="3">
    <source>
        <dbReference type="ARBA" id="ARBA00022448"/>
    </source>
</evidence>
<proteinExistence type="inferred from homology"/>
<dbReference type="CDD" id="cd12828">
    <property type="entry name" value="TmCorA-like_1"/>
    <property type="match status" value="1"/>
</dbReference>
<evidence type="ECO:0000313" key="13">
    <source>
        <dbReference type="EMBL" id="SHJ19686.1"/>
    </source>
</evidence>
<keyword evidence="5 12" id="KW-0812">Transmembrane</keyword>
<dbReference type="PANTHER" id="PTHR46494">
    <property type="entry name" value="CORA FAMILY METAL ION TRANSPORTER (EUROFUNG)"/>
    <property type="match status" value="1"/>
</dbReference>
<accession>A0A1M6HBZ1</accession>
<dbReference type="GO" id="GO:0015095">
    <property type="term" value="F:magnesium ion transmembrane transporter activity"/>
    <property type="evidence" value="ECO:0007669"/>
    <property type="project" value="UniProtKB-UniRule"/>
</dbReference>
<dbReference type="STRING" id="683124.SAMN05444337_1500"/>
<organism evidence="13 14">
    <name type="scientific">Flavobacterium haoranii</name>
    <dbReference type="NCBI Taxonomy" id="683124"/>
    <lineage>
        <taxon>Bacteria</taxon>
        <taxon>Pseudomonadati</taxon>
        <taxon>Bacteroidota</taxon>
        <taxon>Flavobacteriia</taxon>
        <taxon>Flavobacteriales</taxon>
        <taxon>Flavobacteriaceae</taxon>
        <taxon>Flavobacterium</taxon>
    </lineage>
</organism>
<feature type="transmembrane region" description="Helical" evidence="12">
    <location>
        <begin position="332"/>
        <end position="352"/>
    </location>
</feature>
<dbReference type="Gene3D" id="3.30.460.20">
    <property type="entry name" value="CorA soluble domain-like"/>
    <property type="match status" value="1"/>
</dbReference>
<dbReference type="SUPFAM" id="SSF144083">
    <property type="entry name" value="Magnesium transport protein CorA, transmembrane region"/>
    <property type="match status" value="1"/>
</dbReference>
<evidence type="ECO:0000313" key="14">
    <source>
        <dbReference type="Proteomes" id="UP000184232"/>
    </source>
</evidence>
<dbReference type="FunFam" id="1.20.58.340:FF:000004">
    <property type="entry name" value="Magnesium transport protein CorA"/>
    <property type="match status" value="1"/>
</dbReference>
<evidence type="ECO:0000256" key="11">
    <source>
        <dbReference type="ARBA" id="ARBA00045497"/>
    </source>
</evidence>
<comment type="similarity">
    <text evidence="2 12">Belongs to the CorA metal ion transporter (MIT) (TC 1.A.35) family.</text>
</comment>
<sequence>MRKIRYKKGRKVQYQPYEYTGVYTHMKTEMQLFVYNEENVKEIEDVSVENFIKERSEIENNWLNLHGLTNIDLIKDLTDKLNINSLIVSDILNISRGTRFDELDECVFFSIKSILPSDDDKQDLVRIEQISFLIHDNLLISFQEKRGDFFTHIRERLRTNTGVVRKKKVDYLLYLMLDSILENFYITIENKETEIERLQTLSKTSDDPKIIEEIEKYREIFYMLKRSLSPLKEALYTIKTIKEDDDFNSIEPSNFVYFSRLHQKTIELLEQIDYDMTSLDSASNFYYTTQNHKMNEVMKTLTVISSLFLPLTFIAGIYGMNFKYMPELEYRLGYYTILGLMSIIAISMLIYFKRKKWF</sequence>
<feature type="transmembrane region" description="Helical" evidence="12">
    <location>
        <begin position="301"/>
        <end position="320"/>
    </location>
</feature>
<evidence type="ECO:0000256" key="7">
    <source>
        <dbReference type="ARBA" id="ARBA00022989"/>
    </source>
</evidence>
<dbReference type="OrthoDB" id="9803416at2"/>
<dbReference type="GO" id="GO:0050897">
    <property type="term" value="F:cobalt ion binding"/>
    <property type="evidence" value="ECO:0007669"/>
    <property type="project" value="TreeGrafter"/>
</dbReference>
<keyword evidence="9 12" id="KW-0472">Membrane</keyword>
<comment type="function">
    <text evidence="11">Mediates influx of magnesium ions. Alternates between open and closed states. Activated by low cytoplasmic Mg(2+) levels. Inactive when cytoplasmic Mg(2+) levels are high.</text>
</comment>
<dbReference type="SUPFAM" id="SSF143865">
    <property type="entry name" value="CorA soluble domain-like"/>
    <property type="match status" value="1"/>
</dbReference>
<dbReference type="InterPro" id="IPR002523">
    <property type="entry name" value="MgTranspt_CorA/ZnTranspt_ZntB"/>
</dbReference>
<evidence type="ECO:0000256" key="6">
    <source>
        <dbReference type="ARBA" id="ARBA00022842"/>
    </source>
</evidence>
<name>A0A1M6HBZ1_9FLAO</name>
<keyword evidence="3 12" id="KW-0813">Transport</keyword>
<reference evidence="13 14" key="1">
    <citation type="submission" date="2016-11" db="EMBL/GenBank/DDBJ databases">
        <authorList>
            <person name="Jaros S."/>
            <person name="Januszkiewicz K."/>
            <person name="Wedrychowicz H."/>
        </authorList>
    </citation>
    <scope>NUCLEOTIDE SEQUENCE [LARGE SCALE GENOMIC DNA]</scope>
    <source>
        <strain evidence="13 14">DSM 22807</strain>
    </source>
</reference>
<dbReference type="GO" id="GO:0015087">
    <property type="term" value="F:cobalt ion transmembrane transporter activity"/>
    <property type="evidence" value="ECO:0007669"/>
    <property type="project" value="UniProtKB-UniRule"/>
</dbReference>
<gene>
    <name evidence="12" type="primary">corA</name>
    <name evidence="13" type="ORF">SAMN05444337_1500</name>
</gene>
<dbReference type="GO" id="GO:0005886">
    <property type="term" value="C:plasma membrane"/>
    <property type="evidence" value="ECO:0007669"/>
    <property type="project" value="UniProtKB-SubCell"/>
</dbReference>
<keyword evidence="4 12" id="KW-1003">Cell membrane</keyword>
<dbReference type="Gene3D" id="1.20.58.340">
    <property type="entry name" value="Magnesium transport protein CorA, transmembrane region"/>
    <property type="match status" value="2"/>
</dbReference>
<dbReference type="InterPro" id="IPR045863">
    <property type="entry name" value="CorA_TM1_TM2"/>
</dbReference>
<dbReference type="NCBIfam" id="TIGR00383">
    <property type="entry name" value="corA"/>
    <property type="match status" value="1"/>
</dbReference>
<dbReference type="Proteomes" id="UP000184232">
    <property type="component" value="Unassembled WGS sequence"/>
</dbReference>
<evidence type="ECO:0000256" key="12">
    <source>
        <dbReference type="RuleBase" id="RU362010"/>
    </source>
</evidence>
<comment type="catalytic activity">
    <reaction evidence="10">
        <text>Mg(2+)(in) = Mg(2+)(out)</text>
        <dbReference type="Rhea" id="RHEA:29827"/>
        <dbReference type="ChEBI" id="CHEBI:18420"/>
    </reaction>
</comment>
<dbReference type="InterPro" id="IPR004488">
    <property type="entry name" value="Mg/Co-transport_prot_CorA"/>
</dbReference>
<protein>
    <recommendedName>
        <fullName evidence="12">Magnesium transport protein CorA</fullName>
    </recommendedName>
</protein>
<keyword evidence="14" id="KW-1185">Reference proteome</keyword>
<dbReference type="InterPro" id="IPR045861">
    <property type="entry name" value="CorA_cytoplasmic_dom"/>
</dbReference>
<evidence type="ECO:0000256" key="2">
    <source>
        <dbReference type="ARBA" id="ARBA00009765"/>
    </source>
</evidence>
<evidence type="ECO:0000256" key="8">
    <source>
        <dbReference type="ARBA" id="ARBA00023065"/>
    </source>
</evidence>
<dbReference type="Pfam" id="PF01544">
    <property type="entry name" value="CorA"/>
    <property type="match status" value="1"/>
</dbReference>
<evidence type="ECO:0000256" key="9">
    <source>
        <dbReference type="ARBA" id="ARBA00023136"/>
    </source>
</evidence>
<evidence type="ECO:0000256" key="10">
    <source>
        <dbReference type="ARBA" id="ARBA00034269"/>
    </source>
</evidence>
<keyword evidence="6 12" id="KW-0460">Magnesium</keyword>
<keyword evidence="7 12" id="KW-1133">Transmembrane helix</keyword>
<evidence type="ECO:0000256" key="4">
    <source>
        <dbReference type="ARBA" id="ARBA00022475"/>
    </source>
</evidence>
<evidence type="ECO:0000256" key="5">
    <source>
        <dbReference type="ARBA" id="ARBA00022692"/>
    </source>
</evidence>
<dbReference type="PANTHER" id="PTHR46494:SF1">
    <property type="entry name" value="CORA FAMILY METAL ION TRANSPORTER (EUROFUNG)"/>
    <property type="match status" value="1"/>
</dbReference>
<keyword evidence="8 12" id="KW-0406">Ion transport</keyword>
<dbReference type="EMBL" id="FQZH01000002">
    <property type="protein sequence ID" value="SHJ19686.1"/>
    <property type="molecule type" value="Genomic_DNA"/>
</dbReference>
<comment type="subcellular location">
    <subcellularLocation>
        <location evidence="1">Cell membrane</location>
        <topology evidence="1">Multi-pass membrane protein</topology>
    </subcellularLocation>
    <subcellularLocation>
        <location evidence="12">Membrane</location>
        <topology evidence="12">Multi-pass membrane protein</topology>
    </subcellularLocation>
</comment>
<dbReference type="RefSeq" id="WP_072783609.1">
    <property type="nucleotide sequence ID" value="NZ_CP045292.1"/>
</dbReference>
<dbReference type="GO" id="GO:0000287">
    <property type="term" value="F:magnesium ion binding"/>
    <property type="evidence" value="ECO:0007669"/>
    <property type="project" value="TreeGrafter"/>
</dbReference>
<dbReference type="AlphaFoldDB" id="A0A1M6HBZ1"/>
<evidence type="ECO:0000256" key="1">
    <source>
        <dbReference type="ARBA" id="ARBA00004651"/>
    </source>
</evidence>